<dbReference type="AlphaFoldDB" id="D1AFU2"/>
<feature type="domain" description="Flavodoxin-like" evidence="1">
    <location>
        <begin position="3"/>
        <end position="158"/>
    </location>
</feature>
<dbReference type="RefSeq" id="WP_012860573.1">
    <property type="nucleotide sequence ID" value="NC_013517.1"/>
</dbReference>
<evidence type="ECO:0000313" key="3">
    <source>
        <dbReference type="Proteomes" id="UP000000845"/>
    </source>
</evidence>
<reference evidence="2 3" key="2">
    <citation type="journal article" date="2010" name="Stand. Genomic Sci.">
        <title>Complete genome sequence of Sebaldella termitidis type strain (NCTC 11300).</title>
        <authorList>
            <person name="Harmon-Smith M."/>
            <person name="Celia L."/>
            <person name="Chertkov O."/>
            <person name="Lapidus A."/>
            <person name="Copeland A."/>
            <person name="Glavina Del Rio T."/>
            <person name="Nolan M."/>
            <person name="Lucas S."/>
            <person name="Tice H."/>
            <person name="Cheng J.F."/>
            <person name="Han C."/>
            <person name="Detter J.C."/>
            <person name="Bruce D."/>
            <person name="Goodwin L."/>
            <person name="Pitluck S."/>
            <person name="Pati A."/>
            <person name="Liolios K."/>
            <person name="Ivanova N."/>
            <person name="Mavromatis K."/>
            <person name="Mikhailova N."/>
            <person name="Chen A."/>
            <person name="Palaniappan K."/>
            <person name="Land M."/>
            <person name="Hauser L."/>
            <person name="Chang Y.J."/>
            <person name="Jeffries C.D."/>
            <person name="Brettin T."/>
            <person name="Goker M."/>
            <person name="Beck B."/>
            <person name="Bristow J."/>
            <person name="Eisen J.A."/>
            <person name="Markowitz V."/>
            <person name="Hugenholtz P."/>
            <person name="Kyrpides N.C."/>
            <person name="Klenk H.P."/>
            <person name="Chen F."/>
        </authorList>
    </citation>
    <scope>NUCLEOTIDE SEQUENCE [LARGE SCALE GENOMIC DNA]</scope>
    <source>
        <strain evidence="3">ATCC 33386 / NCTC 11300</strain>
    </source>
</reference>
<evidence type="ECO:0000259" key="1">
    <source>
        <dbReference type="PROSITE" id="PS50902"/>
    </source>
</evidence>
<dbReference type="Gene3D" id="3.40.50.360">
    <property type="match status" value="1"/>
</dbReference>
<sequence length="161" mass="18438">MKILIVYYSFEGSCKYVAEEISKNLNAEILELKPKTDVKTKGILKYVFGGKQAFSNEKPELLPLEKNINSYDFIFLGTPVWAWNYAPALKTFFSEHKIKEKKMALFCCSGGGKGKTLENMKKELCENEVMGEMEFVNVLKQTKYNMEAAVGNWVDNIMETF</sequence>
<accession>D1AFU2</accession>
<protein>
    <recommendedName>
        <fullName evidence="1">Flavodoxin-like domain-containing protein</fullName>
    </recommendedName>
</protein>
<dbReference type="PANTHER" id="PTHR39201">
    <property type="entry name" value="EXPORTED PROTEIN-RELATED"/>
    <property type="match status" value="1"/>
</dbReference>
<dbReference type="PANTHER" id="PTHR39201:SF1">
    <property type="entry name" value="FLAVODOXIN-LIKE DOMAIN-CONTAINING PROTEIN"/>
    <property type="match status" value="1"/>
</dbReference>
<dbReference type="STRING" id="526218.Sterm_1109"/>
<dbReference type="GO" id="GO:0010181">
    <property type="term" value="F:FMN binding"/>
    <property type="evidence" value="ECO:0007669"/>
    <property type="project" value="InterPro"/>
</dbReference>
<dbReference type="HOGENOM" id="CLU_068890_1_2_0"/>
<reference evidence="3" key="1">
    <citation type="submission" date="2009-09" db="EMBL/GenBank/DDBJ databases">
        <title>The complete chromosome of Sebaldella termitidis ATCC 33386.</title>
        <authorList>
            <consortium name="US DOE Joint Genome Institute (JGI-PGF)"/>
            <person name="Lucas S."/>
            <person name="Copeland A."/>
            <person name="Lapidus A."/>
            <person name="Glavina del Rio T."/>
            <person name="Dalin E."/>
            <person name="Tice H."/>
            <person name="Bruce D."/>
            <person name="Goodwin L."/>
            <person name="Pitluck S."/>
            <person name="Kyrpides N."/>
            <person name="Mavromatis K."/>
            <person name="Ivanova N."/>
            <person name="Mikhailova N."/>
            <person name="Sims D."/>
            <person name="Meincke L."/>
            <person name="Brettin T."/>
            <person name="Detter J.C."/>
            <person name="Han C."/>
            <person name="Larimer F."/>
            <person name="Land M."/>
            <person name="Hauser L."/>
            <person name="Markowitz V."/>
            <person name="Cheng J.F."/>
            <person name="Hugenholtz P."/>
            <person name="Woyke T."/>
            <person name="Wu D."/>
            <person name="Eisen J.A."/>
        </authorList>
    </citation>
    <scope>NUCLEOTIDE SEQUENCE [LARGE SCALE GENOMIC DNA]</scope>
    <source>
        <strain evidence="3">ATCC 33386 / NCTC 11300</strain>
    </source>
</reference>
<dbReference type="eggNOG" id="COG0716">
    <property type="taxonomic scope" value="Bacteria"/>
</dbReference>
<dbReference type="PROSITE" id="PS50902">
    <property type="entry name" value="FLAVODOXIN_LIKE"/>
    <property type="match status" value="1"/>
</dbReference>
<dbReference type="Pfam" id="PF12682">
    <property type="entry name" value="Flavodoxin_4"/>
    <property type="match status" value="1"/>
</dbReference>
<gene>
    <name evidence="2" type="ordered locus">Sterm_1109</name>
</gene>
<dbReference type="InterPro" id="IPR008254">
    <property type="entry name" value="Flavodoxin/NO_synth"/>
</dbReference>
<evidence type="ECO:0000313" key="2">
    <source>
        <dbReference type="EMBL" id="ACZ07977.1"/>
    </source>
</evidence>
<dbReference type="Proteomes" id="UP000000845">
    <property type="component" value="Chromosome"/>
</dbReference>
<dbReference type="SUPFAM" id="SSF52218">
    <property type="entry name" value="Flavoproteins"/>
    <property type="match status" value="1"/>
</dbReference>
<dbReference type="EMBL" id="CP001739">
    <property type="protein sequence ID" value="ACZ07977.1"/>
    <property type="molecule type" value="Genomic_DNA"/>
</dbReference>
<name>D1AFU2_SEBTE</name>
<dbReference type="KEGG" id="str:Sterm_1109"/>
<keyword evidence="3" id="KW-1185">Reference proteome</keyword>
<dbReference type="InterPro" id="IPR029039">
    <property type="entry name" value="Flavoprotein-like_sf"/>
</dbReference>
<proteinExistence type="predicted"/>
<organism evidence="2 3">
    <name type="scientific">Sebaldella termitidis (strain ATCC 33386 / NCTC 11300)</name>
    <dbReference type="NCBI Taxonomy" id="526218"/>
    <lineage>
        <taxon>Bacteria</taxon>
        <taxon>Fusobacteriati</taxon>
        <taxon>Fusobacteriota</taxon>
        <taxon>Fusobacteriia</taxon>
        <taxon>Fusobacteriales</taxon>
        <taxon>Leptotrichiaceae</taxon>
        <taxon>Sebaldella</taxon>
    </lineage>
</organism>